<dbReference type="InterPro" id="IPR023187">
    <property type="entry name" value="Tscrpt_reg_MarR-type_CS"/>
</dbReference>
<dbReference type="InterPro" id="IPR036388">
    <property type="entry name" value="WH-like_DNA-bd_sf"/>
</dbReference>
<evidence type="ECO:0000259" key="4">
    <source>
        <dbReference type="PROSITE" id="PS50995"/>
    </source>
</evidence>
<organism evidence="5 6">
    <name type="scientific">Desulfoscipio gibsoniae DSM 7213</name>
    <dbReference type="NCBI Taxonomy" id="767817"/>
    <lineage>
        <taxon>Bacteria</taxon>
        <taxon>Bacillati</taxon>
        <taxon>Bacillota</taxon>
        <taxon>Clostridia</taxon>
        <taxon>Eubacteriales</taxon>
        <taxon>Desulfallaceae</taxon>
        <taxon>Desulfoscipio</taxon>
    </lineage>
</organism>
<name>R4KEM6_9FIRM</name>
<evidence type="ECO:0000313" key="5">
    <source>
        <dbReference type="EMBL" id="AGL00127.1"/>
    </source>
</evidence>
<dbReference type="InterPro" id="IPR036390">
    <property type="entry name" value="WH_DNA-bd_sf"/>
</dbReference>
<dbReference type="SUPFAM" id="SSF46785">
    <property type="entry name" value="Winged helix' DNA-binding domain"/>
    <property type="match status" value="1"/>
</dbReference>
<proteinExistence type="predicted"/>
<dbReference type="PROSITE" id="PS01117">
    <property type="entry name" value="HTH_MARR_1"/>
    <property type="match status" value="1"/>
</dbReference>
<reference evidence="5 6" key="1">
    <citation type="submission" date="2012-01" db="EMBL/GenBank/DDBJ databases">
        <title>Complete sequence of Desulfotomaculum gibsoniae DSM 7213.</title>
        <authorList>
            <consortium name="US DOE Joint Genome Institute"/>
            <person name="Lucas S."/>
            <person name="Han J."/>
            <person name="Lapidus A."/>
            <person name="Cheng J.-F."/>
            <person name="Goodwin L."/>
            <person name="Pitluck S."/>
            <person name="Peters L."/>
            <person name="Ovchinnikova G."/>
            <person name="Teshima H."/>
            <person name="Detter J.C."/>
            <person name="Han C."/>
            <person name="Tapia R."/>
            <person name="Land M."/>
            <person name="Hauser L."/>
            <person name="Kyrpides N."/>
            <person name="Ivanova N."/>
            <person name="Pagani I."/>
            <person name="Parshina S."/>
            <person name="Plugge C."/>
            <person name="Muyzer G."/>
            <person name="Kuever J."/>
            <person name="Ivanova A."/>
            <person name="Nazina T."/>
            <person name="Klenk H.-P."/>
            <person name="Brambilla E."/>
            <person name="Spring S."/>
            <person name="Stams A.F."/>
            <person name="Woyke T."/>
        </authorList>
    </citation>
    <scope>NUCLEOTIDE SEQUENCE [LARGE SCALE GENOMIC DNA]</scope>
    <source>
        <strain evidence="5 6">DSM 7213</strain>
    </source>
</reference>
<dbReference type="GO" id="GO:0003677">
    <property type="term" value="F:DNA binding"/>
    <property type="evidence" value="ECO:0007669"/>
    <property type="project" value="UniProtKB-KW"/>
</dbReference>
<dbReference type="Pfam" id="PF01047">
    <property type="entry name" value="MarR"/>
    <property type="match status" value="1"/>
</dbReference>
<dbReference type="SMART" id="SM00347">
    <property type="entry name" value="HTH_MARR"/>
    <property type="match status" value="1"/>
</dbReference>
<dbReference type="PANTHER" id="PTHR42756:SF1">
    <property type="entry name" value="TRANSCRIPTIONAL REPRESSOR OF EMRAB OPERON"/>
    <property type="match status" value="1"/>
</dbReference>
<dbReference type="RefSeq" id="WP_006524044.1">
    <property type="nucleotide sequence ID" value="NC_021184.1"/>
</dbReference>
<feature type="domain" description="HTH marR-type" evidence="4">
    <location>
        <begin position="1"/>
        <end position="136"/>
    </location>
</feature>
<dbReference type="KEGG" id="dgi:Desgi_0565"/>
<evidence type="ECO:0000256" key="1">
    <source>
        <dbReference type="ARBA" id="ARBA00023015"/>
    </source>
</evidence>
<dbReference type="PROSITE" id="PS50995">
    <property type="entry name" value="HTH_MARR_2"/>
    <property type="match status" value="1"/>
</dbReference>
<dbReference type="HOGENOM" id="CLU_083287_19_0_9"/>
<protein>
    <submittedName>
        <fullName evidence="5">Transcriptional regulator</fullName>
    </submittedName>
</protein>
<dbReference type="EMBL" id="CP003273">
    <property type="protein sequence ID" value="AGL00127.1"/>
    <property type="molecule type" value="Genomic_DNA"/>
</dbReference>
<evidence type="ECO:0000256" key="3">
    <source>
        <dbReference type="ARBA" id="ARBA00023163"/>
    </source>
</evidence>
<dbReference type="STRING" id="767817.Desgi_0565"/>
<dbReference type="Gene3D" id="1.10.10.10">
    <property type="entry name" value="Winged helix-like DNA-binding domain superfamily/Winged helix DNA-binding domain"/>
    <property type="match status" value="1"/>
</dbReference>
<dbReference type="PANTHER" id="PTHR42756">
    <property type="entry name" value="TRANSCRIPTIONAL REGULATOR, MARR"/>
    <property type="match status" value="1"/>
</dbReference>
<dbReference type="PRINTS" id="PR00598">
    <property type="entry name" value="HTHMARR"/>
</dbReference>
<evidence type="ECO:0000313" key="6">
    <source>
        <dbReference type="Proteomes" id="UP000013520"/>
    </source>
</evidence>
<dbReference type="eggNOG" id="COG1846">
    <property type="taxonomic scope" value="Bacteria"/>
</dbReference>
<keyword evidence="3" id="KW-0804">Transcription</keyword>
<dbReference type="GO" id="GO:0003700">
    <property type="term" value="F:DNA-binding transcription factor activity"/>
    <property type="evidence" value="ECO:0007669"/>
    <property type="project" value="InterPro"/>
</dbReference>
<gene>
    <name evidence="5" type="ORF">Desgi_0565</name>
</gene>
<accession>R4KEM6</accession>
<keyword evidence="6" id="KW-1185">Reference proteome</keyword>
<dbReference type="Proteomes" id="UP000013520">
    <property type="component" value="Chromosome"/>
</dbReference>
<evidence type="ECO:0000256" key="2">
    <source>
        <dbReference type="ARBA" id="ARBA00023125"/>
    </source>
</evidence>
<dbReference type="AlphaFoldDB" id="R4KEM6"/>
<keyword evidence="2" id="KW-0238">DNA-binding</keyword>
<keyword evidence="1" id="KW-0805">Transcription regulation</keyword>
<sequence>MSSNIDIYEFILDNIRKIVVPEELITLELSISRFELLALMLSEKHQTVTMSNLAQGMSVPMSTATGIVDRLVKKGLLKRGRSEEDRRVVTVSLTDNGKTLVEDLKKHFHDFLNRIRSLITKEEFDMAVQLIRKVVLGFQKSETNSDKKPGQYRRNIEIE</sequence>
<dbReference type="OrthoDB" id="327696at2"/>
<dbReference type="InterPro" id="IPR000835">
    <property type="entry name" value="HTH_MarR-typ"/>
</dbReference>